<dbReference type="Proteomes" id="UP000006038">
    <property type="component" value="Chromosome 11"/>
</dbReference>
<dbReference type="AlphaFoldDB" id="J3NAI7"/>
<dbReference type="HOGENOM" id="CLU_2296032_0_0_1"/>
<proteinExistence type="predicted"/>
<accession>J3NAI7</accession>
<dbReference type="EnsemblPlants" id="OB11G28230.1">
    <property type="protein sequence ID" value="OB11G28230.1"/>
    <property type="gene ID" value="OB11G28230"/>
</dbReference>
<dbReference type="Gramene" id="OB11G28230.1">
    <property type="protein sequence ID" value="OB11G28230.1"/>
    <property type="gene ID" value="OB11G28230"/>
</dbReference>
<reference evidence="1" key="1">
    <citation type="journal article" date="2013" name="Nat. Commun.">
        <title>Whole-genome sequencing of Oryza brachyantha reveals mechanisms underlying Oryza genome evolution.</title>
        <authorList>
            <person name="Chen J."/>
            <person name="Huang Q."/>
            <person name="Gao D."/>
            <person name="Wang J."/>
            <person name="Lang Y."/>
            <person name="Liu T."/>
            <person name="Li B."/>
            <person name="Bai Z."/>
            <person name="Luis Goicoechea J."/>
            <person name="Liang C."/>
            <person name="Chen C."/>
            <person name="Zhang W."/>
            <person name="Sun S."/>
            <person name="Liao Y."/>
            <person name="Zhang X."/>
            <person name="Yang L."/>
            <person name="Song C."/>
            <person name="Wang M."/>
            <person name="Shi J."/>
            <person name="Liu G."/>
            <person name="Liu J."/>
            <person name="Zhou H."/>
            <person name="Zhou W."/>
            <person name="Yu Q."/>
            <person name="An N."/>
            <person name="Chen Y."/>
            <person name="Cai Q."/>
            <person name="Wang B."/>
            <person name="Liu B."/>
            <person name="Min J."/>
            <person name="Huang Y."/>
            <person name="Wu H."/>
            <person name="Li Z."/>
            <person name="Zhang Y."/>
            <person name="Yin Y."/>
            <person name="Song W."/>
            <person name="Jiang J."/>
            <person name="Jackson S.A."/>
            <person name="Wing R.A."/>
            <person name="Wang J."/>
            <person name="Chen M."/>
        </authorList>
    </citation>
    <scope>NUCLEOTIDE SEQUENCE [LARGE SCALE GENOMIC DNA]</scope>
    <source>
        <strain evidence="1">cv. IRGC 101232</strain>
    </source>
</reference>
<keyword evidence="2" id="KW-1185">Reference proteome</keyword>
<protein>
    <submittedName>
        <fullName evidence="1">Uncharacterized protein</fullName>
    </submittedName>
</protein>
<sequence length="101" mass="11185">MQYSVKLTYLHTNAYLVADLNNSVNGGVPRTSDVLLAHYQVWPVASCQLDRMGGGGSITQAGLVPRPKINVRIKIKGQVCPKRQRCQGCLDFLNWVTVEQV</sequence>
<name>J3NAI7_ORYBR</name>
<evidence type="ECO:0000313" key="2">
    <source>
        <dbReference type="Proteomes" id="UP000006038"/>
    </source>
</evidence>
<evidence type="ECO:0000313" key="1">
    <source>
        <dbReference type="EnsemblPlants" id="OB11G28230.1"/>
    </source>
</evidence>
<organism evidence="1">
    <name type="scientific">Oryza brachyantha</name>
    <name type="common">malo sina</name>
    <dbReference type="NCBI Taxonomy" id="4533"/>
    <lineage>
        <taxon>Eukaryota</taxon>
        <taxon>Viridiplantae</taxon>
        <taxon>Streptophyta</taxon>
        <taxon>Embryophyta</taxon>
        <taxon>Tracheophyta</taxon>
        <taxon>Spermatophyta</taxon>
        <taxon>Magnoliopsida</taxon>
        <taxon>Liliopsida</taxon>
        <taxon>Poales</taxon>
        <taxon>Poaceae</taxon>
        <taxon>BOP clade</taxon>
        <taxon>Oryzoideae</taxon>
        <taxon>Oryzeae</taxon>
        <taxon>Oryzinae</taxon>
        <taxon>Oryza</taxon>
    </lineage>
</organism>
<reference evidence="1" key="2">
    <citation type="submission" date="2013-04" db="UniProtKB">
        <authorList>
            <consortium name="EnsemblPlants"/>
        </authorList>
    </citation>
    <scope>IDENTIFICATION</scope>
</reference>